<dbReference type="InterPro" id="IPR007612">
    <property type="entry name" value="LOR"/>
</dbReference>
<dbReference type="Proteomes" id="UP000028302">
    <property type="component" value="Unassembled WGS sequence"/>
</dbReference>
<dbReference type="EMBL" id="APNK01000030">
    <property type="protein sequence ID" value="KEZ76434.1"/>
    <property type="molecule type" value="Genomic_DNA"/>
</dbReference>
<dbReference type="STRING" id="1304275.C41B8_15125"/>
<reference evidence="1 2" key="1">
    <citation type="submission" date="2013-03" db="EMBL/GenBank/DDBJ databases">
        <title>Salinisphaera hydrothermalis C41B8 Genome Sequencing.</title>
        <authorList>
            <person name="Li C."/>
            <person name="Lai Q."/>
            <person name="Shao Z."/>
        </authorList>
    </citation>
    <scope>NUCLEOTIDE SEQUENCE [LARGE SCALE GENOMIC DNA]</scope>
    <source>
        <strain evidence="1 2">C41B8</strain>
    </source>
</reference>
<protein>
    <submittedName>
        <fullName evidence="1">Uncharacterized protein</fullName>
    </submittedName>
</protein>
<sequence>MPRGRFSCRVAFGDERPAFVARLGHNRTMLHSGVRMSSSEPAASADASHNPWHARRYVLRSRFFRFFGGAYELRDEQGRLCLYAEMKRFRLKEDIRVYADVDMREEVLRIRTESILDFSGAYDVEDSRQHARIGTLRRSGLRSAFVRDHWQMLDPAGQPMAELQEDSLGKSLLRRLIEFAGEIPLVGLLGYFFPQSYALTRHQRAVAHYHQRFNPFIYKLDIDLTPDTVAGVDRRLAIAMAVLLAAIEGRQ</sequence>
<comment type="caution">
    <text evidence="1">The sequence shown here is derived from an EMBL/GenBank/DDBJ whole genome shotgun (WGS) entry which is preliminary data.</text>
</comment>
<gene>
    <name evidence="1" type="ORF">C41B8_15125</name>
</gene>
<dbReference type="AlphaFoldDB" id="A0A084IIA0"/>
<evidence type="ECO:0000313" key="2">
    <source>
        <dbReference type="Proteomes" id="UP000028302"/>
    </source>
</evidence>
<organism evidence="1 2">
    <name type="scientific">Salinisphaera hydrothermalis (strain C41B8)</name>
    <dbReference type="NCBI Taxonomy" id="1304275"/>
    <lineage>
        <taxon>Bacteria</taxon>
        <taxon>Pseudomonadati</taxon>
        <taxon>Pseudomonadota</taxon>
        <taxon>Gammaproteobacteria</taxon>
        <taxon>Salinisphaerales</taxon>
        <taxon>Salinisphaeraceae</taxon>
        <taxon>Salinisphaera</taxon>
    </lineage>
</organism>
<accession>A0A084IIA0</accession>
<name>A0A084IIA0_SALHC</name>
<dbReference type="Pfam" id="PF04525">
    <property type="entry name" value="LOR"/>
    <property type="match status" value="1"/>
</dbReference>
<dbReference type="eggNOG" id="COG4894">
    <property type="taxonomic scope" value="Bacteria"/>
</dbReference>
<evidence type="ECO:0000313" key="1">
    <source>
        <dbReference type="EMBL" id="KEZ76434.1"/>
    </source>
</evidence>
<keyword evidence="2" id="KW-1185">Reference proteome</keyword>
<dbReference type="PATRIC" id="fig|1304275.5.peg.3091"/>
<proteinExistence type="predicted"/>